<reference evidence="2 3" key="1">
    <citation type="submission" date="2020-06" db="EMBL/GenBank/DDBJ databases">
        <title>Whole-genome sequence of Allochromatium humboldtianum DSM 21881, type strain.</title>
        <authorList>
            <person name="Kyndt J.A."/>
            <person name="Meyer T.E."/>
        </authorList>
    </citation>
    <scope>NUCLEOTIDE SEQUENCE [LARGE SCALE GENOMIC DNA]</scope>
    <source>
        <strain evidence="2 3">DSM 21881</strain>
    </source>
</reference>
<dbReference type="Proteomes" id="UP000592294">
    <property type="component" value="Unassembled WGS sequence"/>
</dbReference>
<keyword evidence="3" id="KW-1185">Reference proteome</keyword>
<feature type="compositionally biased region" description="Low complexity" evidence="1">
    <location>
        <begin position="235"/>
        <end position="251"/>
    </location>
</feature>
<evidence type="ECO:0000256" key="1">
    <source>
        <dbReference type="SAM" id="MobiDB-lite"/>
    </source>
</evidence>
<evidence type="ECO:0000313" key="3">
    <source>
        <dbReference type="Proteomes" id="UP000592294"/>
    </source>
</evidence>
<proteinExistence type="predicted"/>
<dbReference type="EMBL" id="JABZEO010000021">
    <property type="protein sequence ID" value="NVZ11389.1"/>
    <property type="molecule type" value="Genomic_DNA"/>
</dbReference>
<evidence type="ECO:0000313" key="2">
    <source>
        <dbReference type="EMBL" id="NVZ11389.1"/>
    </source>
</evidence>
<organism evidence="2 3">
    <name type="scientific">Allochromatium humboldtianum</name>
    <dbReference type="NCBI Taxonomy" id="504901"/>
    <lineage>
        <taxon>Bacteria</taxon>
        <taxon>Pseudomonadati</taxon>
        <taxon>Pseudomonadota</taxon>
        <taxon>Gammaproteobacteria</taxon>
        <taxon>Chromatiales</taxon>
        <taxon>Chromatiaceae</taxon>
        <taxon>Allochromatium</taxon>
    </lineage>
</organism>
<dbReference type="RefSeq" id="WP_176978090.1">
    <property type="nucleotide sequence ID" value="NZ_JABZEO010000021.1"/>
</dbReference>
<feature type="region of interest" description="Disordered" evidence="1">
    <location>
        <begin position="222"/>
        <end position="267"/>
    </location>
</feature>
<dbReference type="AlphaFoldDB" id="A0A850R9I7"/>
<gene>
    <name evidence="2" type="ORF">HW932_19240</name>
</gene>
<feature type="region of interest" description="Disordered" evidence="1">
    <location>
        <begin position="1"/>
        <end position="39"/>
    </location>
</feature>
<sequence length="330" mass="34927">MTETSMDIALWPADEVNAEAEPSPGFEGEGSPPDERVSTPVVAGESAGKLAERPEGCAPAIEIMAPLQPPRSVALYIDGDNQSPAIARDLLASVRHDWGLEVSRVVLAGNDHGHTVPRWLTALANEAVHEDRILALRVQRKPEAADLAVILELGANMEQHRQGPDLVMVVSRDEWLIGAAEAVRARGCRVWVAYAENEAVAAQTQLPTLLLPAVNRAQAQARAATASPKTPVEGVTPTVPASSVTSTAAAPRVKPKEAAPPNQSTPSHKALLAQVRAQCKVQPGGGYLATEVGQALYTLGLTDKAARNRFLKAVTDLREVGAGGAKRLMF</sequence>
<protein>
    <submittedName>
        <fullName evidence="2">NYN domain-containing protein</fullName>
    </submittedName>
</protein>
<comment type="caution">
    <text evidence="2">The sequence shown here is derived from an EMBL/GenBank/DDBJ whole genome shotgun (WGS) entry which is preliminary data.</text>
</comment>
<accession>A0A850R9I7</accession>
<name>A0A850R9I7_9GAMM</name>
<feature type="compositionally biased region" description="Low complexity" evidence="1">
    <location>
        <begin position="19"/>
        <end position="31"/>
    </location>
</feature>